<evidence type="ECO:0000313" key="1">
    <source>
        <dbReference type="EMBL" id="MUG66554.1"/>
    </source>
</evidence>
<accession>A0ABW9T0D2</accession>
<proteinExistence type="predicted"/>
<name>A0ABW9T0D2_9BACL</name>
<dbReference type="RefSeq" id="WP_155618052.1">
    <property type="nucleotide sequence ID" value="NZ_WOAA01000007.1"/>
</dbReference>
<protein>
    <recommendedName>
        <fullName evidence="3">CBM6 domain-containing protein</fullName>
    </recommendedName>
</protein>
<comment type="caution">
    <text evidence="1">The sequence shown here is derived from an EMBL/GenBank/DDBJ whole genome shotgun (WGS) entry which is preliminary data.</text>
</comment>
<reference evidence="1 2" key="1">
    <citation type="submission" date="2019-11" db="EMBL/GenBank/DDBJ databases">
        <title>Draft genome sequences of five Paenibacillus species of dairy origin.</title>
        <authorList>
            <person name="Olajide A.M."/>
            <person name="Chen S."/>
            <person name="Lapointe G."/>
        </authorList>
    </citation>
    <scope>NUCLEOTIDE SEQUENCE [LARGE SCALE GENOMIC DNA]</scope>
    <source>
        <strain evidence="1 2">3CS1</strain>
    </source>
</reference>
<evidence type="ECO:0008006" key="3">
    <source>
        <dbReference type="Google" id="ProtNLM"/>
    </source>
</evidence>
<dbReference type="EMBL" id="WOAA01000007">
    <property type="protein sequence ID" value="MUG66554.1"/>
    <property type="molecule type" value="Genomic_DNA"/>
</dbReference>
<evidence type="ECO:0000313" key="2">
    <source>
        <dbReference type="Proteomes" id="UP000435177"/>
    </source>
</evidence>
<gene>
    <name evidence="1" type="ORF">GNP94_11140</name>
</gene>
<organism evidence="1 2">
    <name type="scientific">Paenibacillus campinasensis</name>
    <dbReference type="NCBI Taxonomy" id="66347"/>
    <lineage>
        <taxon>Bacteria</taxon>
        <taxon>Bacillati</taxon>
        <taxon>Bacillota</taxon>
        <taxon>Bacilli</taxon>
        <taxon>Bacillales</taxon>
        <taxon>Paenibacillaceae</taxon>
        <taxon>Paenibacillus</taxon>
    </lineage>
</organism>
<dbReference type="Proteomes" id="UP000435177">
    <property type="component" value="Unassembled WGS sequence"/>
</dbReference>
<sequence length="857" mass="93438">MTNPVTPNIGLNKIDRTSPSTTYFDLEKYIDQNADAVDQFAGETKQSLDSLASRLDTEERREVVLQPGLQVVHAERTAPFSLSGIKGRTLVNLLGRDGGCESVRGFVVSSNSTLKLVTSFKDQGNYSIEVNQITTGNSYTRAANAISINPNSYYLALAVVKASTSTEVTVRLVKSDGSASLSGSKGNTIFPGETGLAWKAYNPTELNGNDSVKFDVFTNGVIPQGDGYCFDSLRLYEISFEEYEAIDNMSQNELSIKYPYIDGMQSVSNPYVIRYGENLLPPFYEWSWGAADVTVRGPYEALLNRTGAGQNIFTDVPHVDGTNYRFSVVYGENALGQVQYYNAAGDAQQEDLSDNEIIEPPAGTVRIRIVLAGPNGPLSFRNPMLTLGTELQSFVPREDFMLAFQTDLHANPVDSSDPDVLFEREGQYFKLAKWKRVVLDGSLNWGYSASSSSTGYKGVYCTGLAPNSINRSALITKYNGTVLETKSDGQITGPDQNNGIGGSNLYLSIPNADSGWGADYTPTQDEIKAYFWGWKMYDTTGATSSTYNRTDGAYKGWVRRRSYDGAYVDGTGTLPTTFAPEYTPYHLVYRLAKPTVEPVVSEGCLTLNEGDNQVEVGTGIVLRENNNASIASNGVATFNGVNFPLKYKASAIIELNRDDMRIYPDGSGLRTPGTPLEIANGPAWVNLNPENYDPSAIYSVTYLKLDKSLIQPVSGSLAASEKSQISDLTKGVAKALQRVSVVEMKKAEKDSPGWIAPTLLNGWVRESTTFGYVKDPAGNVRFRGRISSGATASGTLLFTLPVGVRPTVYGYYQVTVNTGASLTTGFIMINIDGTVVISYFPGNTWINWDTVSFLAEQ</sequence>
<keyword evidence="2" id="KW-1185">Reference proteome</keyword>